<evidence type="ECO:0000313" key="3">
    <source>
        <dbReference type="Proteomes" id="UP001145021"/>
    </source>
</evidence>
<proteinExistence type="predicted"/>
<reference evidence="2" key="1">
    <citation type="submission" date="2022-07" db="EMBL/GenBank/DDBJ databases">
        <title>Phylogenomic reconstructions and comparative analyses of Kickxellomycotina fungi.</title>
        <authorList>
            <person name="Reynolds N.K."/>
            <person name="Stajich J.E."/>
            <person name="Barry K."/>
            <person name="Grigoriev I.V."/>
            <person name="Crous P."/>
            <person name="Smith M.E."/>
        </authorList>
    </citation>
    <scope>NUCLEOTIDE SEQUENCE</scope>
    <source>
        <strain evidence="2">NBRC 105413</strain>
    </source>
</reference>
<comment type="caution">
    <text evidence="2">The sequence shown here is derived from an EMBL/GenBank/DDBJ whole genome shotgun (WGS) entry which is preliminary data.</text>
</comment>
<feature type="compositionally biased region" description="Polar residues" evidence="1">
    <location>
        <begin position="76"/>
        <end position="85"/>
    </location>
</feature>
<feature type="compositionally biased region" description="Low complexity" evidence="1">
    <location>
        <begin position="191"/>
        <end position="209"/>
    </location>
</feature>
<dbReference type="AlphaFoldDB" id="A0A9W7XMK4"/>
<dbReference type="Proteomes" id="UP001145021">
    <property type="component" value="Unassembled WGS sequence"/>
</dbReference>
<dbReference type="EMBL" id="JANBOH010000088">
    <property type="protein sequence ID" value="KAJ1645807.1"/>
    <property type="molecule type" value="Genomic_DNA"/>
</dbReference>
<sequence>MRSERKKRRRLFSRRELRHQGTTIVRVGSANVLQKNRGPYSFASVDNRYKTTESSQEAEEVSQDVFPDREPIESFAESSIEQQQQRMDDEEKEPDNGNIGSVRRVTSVANLASRRLKLSPNRTNRKSVLCMVEDILPSSSPLKLPPPLNLDQGILSFPETPPSSGVSARSARPVALARHSPTDIAARLAQSSSSKNNSSSRRGSFSPSKSRLRPSQLTPLRLVKDRLKPARQHTRSAQLPPPVFDIDGLKRRTRASGVSKRSFVL</sequence>
<feature type="region of interest" description="Disordered" evidence="1">
    <location>
        <begin position="153"/>
        <end position="176"/>
    </location>
</feature>
<organism evidence="2 3">
    <name type="scientific">Coemansia asiatica</name>
    <dbReference type="NCBI Taxonomy" id="1052880"/>
    <lineage>
        <taxon>Eukaryota</taxon>
        <taxon>Fungi</taxon>
        <taxon>Fungi incertae sedis</taxon>
        <taxon>Zoopagomycota</taxon>
        <taxon>Kickxellomycotina</taxon>
        <taxon>Kickxellomycetes</taxon>
        <taxon>Kickxellales</taxon>
        <taxon>Kickxellaceae</taxon>
        <taxon>Coemansia</taxon>
    </lineage>
</organism>
<name>A0A9W7XMK4_9FUNG</name>
<protein>
    <submittedName>
        <fullName evidence="2">Uncharacterized protein</fullName>
    </submittedName>
</protein>
<evidence type="ECO:0000313" key="2">
    <source>
        <dbReference type="EMBL" id="KAJ1645807.1"/>
    </source>
</evidence>
<evidence type="ECO:0000256" key="1">
    <source>
        <dbReference type="SAM" id="MobiDB-lite"/>
    </source>
</evidence>
<feature type="region of interest" description="Disordered" evidence="1">
    <location>
        <begin position="36"/>
        <end position="102"/>
    </location>
</feature>
<gene>
    <name evidence="2" type="ORF">LPJ64_002649</name>
</gene>
<feature type="region of interest" description="Disordered" evidence="1">
    <location>
        <begin position="188"/>
        <end position="222"/>
    </location>
</feature>
<accession>A0A9W7XMK4</accession>
<keyword evidence="3" id="KW-1185">Reference proteome</keyword>